<organism evidence="2 3">
    <name type="scientific">Iphiclides podalirius</name>
    <name type="common">scarce swallowtail</name>
    <dbReference type="NCBI Taxonomy" id="110791"/>
    <lineage>
        <taxon>Eukaryota</taxon>
        <taxon>Metazoa</taxon>
        <taxon>Ecdysozoa</taxon>
        <taxon>Arthropoda</taxon>
        <taxon>Hexapoda</taxon>
        <taxon>Insecta</taxon>
        <taxon>Pterygota</taxon>
        <taxon>Neoptera</taxon>
        <taxon>Endopterygota</taxon>
        <taxon>Lepidoptera</taxon>
        <taxon>Glossata</taxon>
        <taxon>Ditrysia</taxon>
        <taxon>Papilionoidea</taxon>
        <taxon>Papilionidae</taxon>
        <taxon>Papilioninae</taxon>
        <taxon>Iphiclides</taxon>
    </lineage>
</organism>
<gene>
    <name evidence="2" type="ORF">IPOD504_LOCUS6336</name>
</gene>
<reference evidence="2" key="1">
    <citation type="submission" date="2022-03" db="EMBL/GenBank/DDBJ databases">
        <authorList>
            <person name="Martin H S."/>
        </authorList>
    </citation>
    <scope>NUCLEOTIDE SEQUENCE</scope>
</reference>
<dbReference type="EMBL" id="OW152830">
    <property type="protein sequence ID" value="CAH2048742.1"/>
    <property type="molecule type" value="Genomic_DNA"/>
</dbReference>
<evidence type="ECO:0000313" key="3">
    <source>
        <dbReference type="Proteomes" id="UP000837857"/>
    </source>
</evidence>
<evidence type="ECO:0000256" key="1">
    <source>
        <dbReference type="SAM" id="MobiDB-lite"/>
    </source>
</evidence>
<feature type="region of interest" description="Disordered" evidence="1">
    <location>
        <begin position="60"/>
        <end position="80"/>
    </location>
</feature>
<evidence type="ECO:0000313" key="2">
    <source>
        <dbReference type="EMBL" id="CAH2048742.1"/>
    </source>
</evidence>
<accession>A0ABN8I783</accession>
<feature type="non-terminal residue" evidence="2">
    <location>
        <position position="80"/>
    </location>
</feature>
<protein>
    <submittedName>
        <fullName evidence="2">Uncharacterized protein</fullName>
    </submittedName>
</protein>
<sequence>MIIILWDDIRHRWEDPIDISVSFLCLSIKTRNRDRSPGTCYRGESNERSAYWGPKAKTAATCRGTPERDPHLCRPRKCRR</sequence>
<keyword evidence="3" id="KW-1185">Reference proteome</keyword>
<dbReference type="Proteomes" id="UP000837857">
    <property type="component" value="Chromosome 18"/>
</dbReference>
<name>A0ABN8I783_9NEOP</name>
<proteinExistence type="predicted"/>